<evidence type="ECO:0000313" key="2">
    <source>
        <dbReference type="EMBL" id="KFD48947.1"/>
    </source>
</evidence>
<dbReference type="EMBL" id="KL363281">
    <property type="protein sequence ID" value="KFD48947.1"/>
    <property type="molecule type" value="Genomic_DNA"/>
</dbReference>
<feature type="compositionally biased region" description="Basic and acidic residues" evidence="1">
    <location>
        <begin position="20"/>
        <end position="33"/>
    </location>
</feature>
<keyword evidence="4" id="KW-1185">Reference proteome</keyword>
<sequence length="98" mass="11618">MALREAQRLRKRRGEEMEAERAVRRRVDKEHSRSVRQNVASMSRRESVQENCLGLMNKECGFCHALFLESEVGRDLRRINVCLNYGSVQLPDRFWRLP</sequence>
<dbReference type="Proteomes" id="UP000030764">
    <property type="component" value="Unassembled WGS sequence"/>
</dbReference>
<dbReference type="AlphaFoldDB" id="A0A085NG62"/>
<feature type="region of interest" description="Disordered" evidence="1">
    <location>
        <begin position="20"/>
        <end position="42"/>
    </location>
</feature>
<evidence type="ECO:0000313" key="4">
    <source>
        <dbReference type="Proteomes" id="UP000030764"/>
    </source>
</evidence>
<reference evidence="3 4" key="1">
    <citation type="journal article" date="2014" name="Nat. Genet.">
        <title>Genome and transcriptome of the porcine whipworm Trichuris suis.</title>
        <authorList>
            <person name="Jex A.R."/>
            <person name="Nejsum P."/>
            <person name="Schwarz E.M."/>
            <person name="Hu L."/>
            <person name="Young N.D."/>
            <person name="Hall R.S."/>
            <person name="Korhonen P.K."/>
            <person name="Liao S."/>
            <person name="Thamsborg S."/>
            <person name="Xia J."/>
            <person name="Xu P."/>
            <person name="Wang S."/>
            <person name="Scheerlinck J.P."/>
            <person name="Hofmann A."/>
            <person name="Sternberg P.W."/>
            <person name="Wang J."/>
            <person name="Gasser R.B."/>
        </authorList>
    </citation>
    <scope>NUCLEOTIDE SEQUENCE [LARGE SCALE GENOMIC DNA]</scope>
    <source>
        <strain evidence="3">DCEP-RM93F</strain>
        <strain evidence="2">DCEP-RM93M</strain>
    </source>
</reference>
<accession>A0A085NG62</accession>
<evidence type="ECO:0000256" key="1">
    <source>
        <dbReference type="SAM" id="MobiDB-lite"/>
    </source>
</evidence>
<dbReference type="Proteomes" id="UP000030758">
    <property type="component" value="Unassembled WGS sequence"/>
</dbReference>
<protein>
    <submittedName>
        <fullName evidence="3">Uncharacterized protein</fullName>
    </submittedName>
</protein>
<name>A0A085NG62_9BILA</name>
<evidence type="ECO:0000313" key="3">
    <source>
        <dbReference type="EMBL" id="KFD68458.1"/>
    </source>
</evidence>
<proteinExistence type="predicted"/>
<organism evidence="3">
    <name type="scientific">Trichuris suis</name>
    <name type="common">pig whipworm</name>
    <dbReference type="NCBI Taxonomy" id="68888"/>
    <lineage>
        <taxon>Eukaryota</taxon>
        <taxon>Metazoa</taxon>
        <taxon>Ecdysozoa</taxon>
        <taxon>Nematoda</taxon>
        <taxon>Enoplea</taxon>
        <taxon>Dorylaimia</taxon>
        <taxon>Trichinellida</taxon>
        <taxon>Trichuridae</taxon>
        <taxon>Trichuris</taxon>
    </lineage>
</organism>
<dbReference type="EMBL" id="KL367504">
    <property type="protein sequence ID" value="KFD68458.1"/>
    <property type="molecule type" value="Genomic_DNA"/>
</dbReference>
<gene>
    <name evidence="2" type="ORF">M513_10188</name>
    <name evidence="3" type="ORF">M514_10188</name>
</gene>